<dbReference type="AlphaFoldDB" id="A0A1R4JSX6"/>
<dbReference type="RefSeq" id="WP_094764880.1">
    <property type="nucleotide sequence ID" value="NZ_FUKQ01000035.1"/>
</dbReference>
<keyword evidence="3" id="KW-1185">Reference proteome</keyword>
<evidence type="ECO:0008006" key="4">
    <source>
        <dbReference type="Google" id="ProtNLM"/>
    </source>
</evidence>
<accession>A0A1R4JSX6</accession>
<name>A0A1R4JSX6_9ACTN</name>
<protein>
    <recommendedName>
        <fullName evidence="4">Antitoxin</fullName>
    </recommendedName>
</protein>
<dbReference type="Pfam" id="PF14013">
    <property type="entry name" value="MT0933_antitox"/>
    <property type="match status" value="1"/>
</dbReference>
<proteinExistence type="predicted"/>
<feature type="region of interest" description="Disordered" evidence="1">
    <location>
        <begin position="21"/>
        <end position="40"/>
    </location>
</feature>
<gene>
    <name evidence="2" type="ORF">FM114_09320</name>
</gene>
<dbReference type="STRING" id="1255658.FM114_09320"/>
<evidence type="ECO:0000313" key="2">
    <source>
        <dbReference type="EMBL" id="SJN35062.1"/>
    </source>
</evidence>
<dbReference type="Proteomes" id="UP000188342">
    <property type="component" value="Unassembled WGS sequence"/>
</dbReference>
<organism evidence="2 3">
    <name type="scientific">Luteococcus japonicus LSP_Lj1</name>
    <dbReference type="NCBI Taxonomy" id="1255658"/>
    <lineage>
        <taxon>Bacteria</taxon>
        <taxon>Bacillati</taxon>
        <taxon>Actinomycetota</taxon>
        <taxon>Actinomycetes</taxon>
        <taxon>Propionibacteriales</taxon>
        <taxon>Propionibacteriaceae</taxon>
        <taxon>Luteococcus</taxon>
    </lineage>
</organism>
<dbReference type="InterPro" id="IPR028037">
    <property type="entry name" value="Antitoxin_Rv0909/MT0933"/>
</dbReference>
<dbReference type="OrthoDB" id="5125103at2"/>
<evidence type="ECO:0000313" key="3">
    <source>
        <dbReference type="Proteomes" id="UP000188342"/>
    </source>
</evidence>
<sequence>MGIFDKVKEVINGGEGSLANKARDAANSHEAQVDQGIDKAGDFVDGKTDAKYADKVDQGQDFLKDETGNL</sequence>
<reference evidence="2 3" key="1">
    <citation type="submission" date="2017-02" db="EMBL/GenBank/DDBJ databases">
        <authorList>
            <person name="Peterson S.W."/>
        </authorList>
    </citation>
    <scope>NUCLEOTIDE SEQUENCE [LARGE SCALE GENOMIC DNA]</scope>
    <source>
        <strain evidence="2 3">LSP_Lj1</strain>
    </source>
</reference>
<evidence type="ECO:0000256" key="1">
    <source>
        <dbReference type="SAM" id="MobiDB-lite"/>
    </source>
</evidence>
<dbReference type="EMBL" id="FUKQ01000035">
    <property type="protein sequence ID" value="SJN35062.1"/>
    <property type="molecule type" value="Genomic_DNA"/>
</dbReference>